<gene>
    <name evidence="1" type="ORF">NCTC10738_01081</name>
</gene>
<dbReference type="KEGG" id="salg:BS332_10175"/>
<sequence length="169" mass="19543">MTEEQFWELVSRDYPEQDQQQLQARLTEKLQGLSDDELAEFDKHFARQLRLSYSWDLWGAAYIIAGVDSDYGFAEFRNFLVTLGKERYQAACNAADSLGELEVWPQLNGYAYPFVEEIDLLAGQLYETRTGKELPFVPSGLSQPKGKRFNDQPKALRKLYPKLSARFPF</sequence>
<dbReference type="RefSeq" id="WP_025009319.1">
    <property type="nucleotide sequence ID" value="NZ_AP024610.1"/>
</dbReference>
<accession>A0A3G4UJ26</accession>
<dbReference type="AlphaFoldDB" id="A0A379Z7X5"/>
<proteinExistence type="predicted"/>
<keyword evidence="2" id="KW-1185">Reference proteome</keyword>
<dbReference type="GeneID" id="93807604"/>
<name>A0A379Z7X5_9GAMM</name>
<dbReference type="Pfam" id="PF14024">
    <property type="entry name" value="DUF4240"/>
    <property type="match status" value="1"/>
</dbReference>
<evidence type="ECO:0000313" key="2">
    <source>
        <dbReference type="Proteomes" id="UP000254069"/>
    </source>
</evidence>
<evidence type="ECO:0000313" key="1">
    <source>
        <dbReference type="EMBL" id="SUI56134.1"/>
    </source>
</evidence>
<dbReference type="Proteomes" id="UP000254069">
    <property type="component" value="Unassembled WGS sequence"/>
</dbReference>
<organism evidence="1 2">
    <name type="scientific">Shewanella algae</name>
    <dbReference type="NCBI Taxonomy" id="38313"/>
    <lineage>
        <taxon>Bacteria</taxon>
        <taxon>Pseudomonadati</taxon>
        <taxon>Pseudomonadota</taxon>
        <taxon>Gammaproteobacteria</taxon>
        <taxon>Alteromonadales</taxon>
        <taxon>Shewanellaceae</taxon>
        <taxon>Shewanella</taxon>
    </lineage>
</organism>
<dbReference type="InterPro" id="IPR025334">
    <property type="entry name" value="DUF4240"/>
</dbReference>
<protein>
    <submittedName>
        <fullName evidence="1">Uncharacterized protein</fullName>
    </submittedName>
</protein>
<dbReference type="EMBL" id="UGYO01000001">
    <property type="protein sequence ID" value="SUI56134.1"/>
    <property type="molecule type" value="Genomic_DNA"/>
</dbReference>
<accession>A0A379Z7X5</accession>
<reference evidence="1 2" key="1">
    <citation type="submission" date="2018-06" db="EMBL/GenBank/DDBJ databases">
        <authorList>
            <consortium name="Pathogen Informatics"/>
            <person name="Doyle S."/>
        </authorList>
    </citation>
    <scope>NUCLEOTIDE SEQUENCE [LARGE SCALE GENOMIC DNA]</scope>
    <source>
        <strain evidence="1 2">NCTC10738</strain>
    </source>
</reference>